<evidence type="ECO:0000313" key="8">
    <source>
        <dbReference type="EMBL" id="KAF2086102.1"/>
    </source>
</evidence>
<keyword evidence="3 7" id="KW-0812">Transmembrane</keyword>
<feature type="transmembrane region" description="Helical" evidence="7">
    <location>
        <begin position="65"/>
        <end position="87"/>
    </location>
</feature>
<dbReference type="OrthoDB" id="73465at2759"/>
<accession>A0A9P4LVM6</accession>
<sequence>MLDASDLEKQTPSEEPTSSEEPGVETRRWQIDARVLSDLIIGLSDGLTVPFALTAGLSALGSTKVVIYGGMAELIAGAISMGLGGYLGAKSEEESYLATLSQTTALTTHSPQTTHATIRTLLSAYALPPHLSDPLTTHLSQPPHATAFLMRFQHSLPPTPPPSRAFICALTIALGYFCGGFVPLLPYFFVDKEAVRQGLCWSVGVMVAALFLFGAGKTVLVAGFEGWRGRWRCVKAGLQMVVVGSAAAGAAMALVVLFRRIEGAS</sequence>
<organism evidence="8 9">
    <name type="scientific">Saccharata proteae CBS 121410</name>
    <dbReference type="NCBI Taxonomy" id="1314787"/>
    <lineage>
        <taxon>Eukaryota</taxon>
        <taxon>Fungi</taxon>
        <taxon>Dikarya</taxon>
        <taxon>Ascomycota</taxon>
        <taxon>Pezizomycotina</taxon>
        <taxon>Dothideomycetes</taxon>
        <taxon>Dothideomycetes incertae sedis</taxon>
        <taxon>Botryosphaeriales</taxon>
        <taxon>Saccharataceae</taxon>
        <taxon>Saccharata</taxon>
    </lineage>
</organism>
<feature type="transmembrane region" description="Helical" evidence="7">
    <location>
        <begin position="35"/>
        <end position="53"/>
    </location>
</feature>
<dbReference type="GO" id="GO:0005384">
    <property type="term" value="F:manganese ion transmembrane transporter activity"/>
    <property type="evidence" value="ECO:0007669"/>
    <property type="project" value="InterPro"/>
</dbReference>
<name>A0A9P4LVM6_9PEZI</name>
<dbReference type="PANTHER" id="PTHR31851">
    <property type="entry name" value="FE(2+)/MN(2+) TRANSPORTER PCL1"/>
    <property type="match status" value="1"/>
</dbReference>
<dbReference type="Proteomes" id="UP000799776">
    <property type="component" value="Unassembled WGS sequence"/>
</dbReference>
<dbReference type="EMBL" id="ML978726">
    <property type="protein sequence ID" value="KAF2086102.1"/>
    <property type="molecule type" value="Genomic_DNA"/>
</dbReference>
<evidence type="ECO:0000313" key="9">
    <source>
        <dbReference type="Proteomes" id="UP000799776"/>
    </source>
</evidence>
<evidence type="ECO:0000256" key="6">
    <source>
        <dbReference type="SAM" id="MobiDB-lite"/>
    </source>
</evidence>
<reference evidence="8" key="1">
    <citation type="journal article" date="2020" name="Stud. Mycol.">
        <title>101 Dothideomycetes genomes: a test case for predicting lifestyles and emergence of pathogens.</title>
        <authorList>
            <person name="Haridas S."/>
            <person name="Albert R."/>
            <person name="Binder M."/>
            <person name="Bloem J."/>
            <person name="Labutti K."/>
            <person name="Salamov A."/>
            <person name="Andreopoulos B."/>
            <person name="Baker S."/>
            <person name="Barry K."/>
            <person name="Bills G."/>
            <person name="Bluhm B."/>
            <person name="Cannon C."/>
            <person name="Castanera R."/>
            <person name="Culley D."/>
            <person name="Daum C."/>
            <person name="Ezra D."/>
            <person name="Gonzalez J."/>
            <person name="Henrissat B."/>
            <person name="Kuo A."/>
            <person name="Liang C."/>
            <person name="Lipzen A."/>
            <person name="Lutzoni F."/>
            <person name="Magnuson J."/>
            <person name="Mondo S."/>
            <person name="Nolan M."/>
            <person name="Ohm R."/>
            <person name="Pangilinan J."/>
            <person name="Park H.-J."/>
            <person name="Ramirez L."/>
            <person name="Alfaro M."/>
            <person name="Sun H."/>
            <person name="Tritt A."/>
            <person name="Yoshinaga Y."/>
            <person name="Zwiers L.-H."/>
            <person name="Turgeon B."/>
            <person name="Goodwin S."/>
            <person name="Spatafora J."/>
            <person name="Crous P."/>
            <person name="Grigoriev I."/>
        </authorList>
    </citation>
    <scope>NUCLEOTIDE SEQUENCE</scope>
    <source>
        <strain evidence="8">CBS 121410</strain>
    </source>
</reference>
<evidence type="ECO:0000256" key="1">
    <source>
        <dbReference type="ARBA" id="ARBA00004127"/>
    </source>
</evidence>
<dbReference type="InterPro" id="IPR008217">
    <property type="entry name" value="Ccc1_fam"/>
</dbReference>
<comment type="similarity">
    <text evidence="2">Belongs to the CCC1 family.</text>
</comment>
<evidence type="ECO:0000256" key="4">
    <source>
        <dbReference type="ARBA" id="ARBA00022989"/>
    </source>
</evidence>
<evidence type="ECO:0000256" key="2">
    <source>
        <dbReference type="ARBA" id="ARBA00007049"/>
    </source>
</evidence>
<dbReference type="GO" id="GO:0012505">
    <property type="term" value="C:endomembrane system"/>
    <property type="evidence" value="ECO:0007669"/>
    <property type="project" value="UniProtKB-SubCell"/>
</dbReference>
<dbReference type="CDD" id="cd02435">
    <property type="entry name" value="CCC1"/>
    <property type="match status" value="1"/>
</dbReference>
<feature type="transmembrane region" description="Helical" evidence="7">
    <location>
        <begin position="165"/>
        <end position="189"/>
    </location>
</feature>
<evidence type="ECO:0000256" key="7">
    <source>
        <dbReference type="SAM" id="Phobius"/>
    </source>
</evidence>
<evidence type="ECO:0000256" key="5">
    <source>
        <dbReference type="ARBA" id="ARBA00023136"/>
    </source>
</evidence>
<comment type="caution">
    <text evidence="8">The sequence shown here is derived from an EMBL/GenBank/DDBJ whole genome shotgun (WGS) entry which is preliminary data.</text>
</comment>
<feature type="transmembrane region" description="Helical" evidence="7">
    <location>
        <begin position="201"/>
        <end position="224"/>
    </location>
</feature>
<feature type="region of interest" description="Disordered" evidence="6">
    <location>
        <begin position="1"/>
        <end position="26"/>
    </location>
</feature>
<keyword evidence="5 7" id="KW-0472">Membrane</keyword>
<feature type="transmembrane region" description="Helical" evidence="7">
    <location>
        <begin position="236"/>
        <end position="258"/>
    </location>
</feature>
<dbReference type="Pfam" id="PF01988">
    <property type="entry name" value="VIT1"/>
    <property type="match status" value="1"/>
</dbReference>
<proteinExistence type="inferred from homology"/>
<protein>
    <submittedName>
        <fullName evidence="8">DUF125-domain-containing protein</fullName>
    </submittedName>
</protein>
<evidence type="ECO:0000256" key="3">
    <source>
        <dbReference type="ARBA" id="ARBA00022692"/>
    </source>
</evidence>
<dbReference type="AlphaFoldDB" id="A0A9P4LVM6"/>
<comment type="subcellular location">
    <subcellularLocation>
        <location evidence="1">Endomembrane system</location>
        <topology evidence="1">Multi-pass membrane protein</topology>
    </subcellularLocation>
</comment>
<feature type="compositionally biased region" description="Basic and acidic residues" evidence="6">
    <location>
        <begin position="1"/>
        <end position="12"/>
    </location>
</feature>
<keyword evidence="9" id="KW-1185">Reference proteome</keyword>
<keyword evidence="4 7" id="KW-1133">Transmembrane helix</keyword>
<gene>
    <name evidence="8" type="ORF">K490DRAFT_44851</name>
</gene>
<dbReference type="GO" id="GO:0030026">
    <property type="term" value="P:intracellular manganese ion homeostasis"/>
    <property type="evidence" value="ECO:0007669"/>
    <property type="project" value="InterPro"/>
</dbReference>